<feature type="transmembrane region" description="Helical" evidence="6">
    <location>
        <begin position="281"/>
        <end position="299"/>
    </location>
</feature>
<dbReference type="STRING" id="698762.SAMN00808754_0606"/>
<feature type="transmembrane region" description="Helical" evidence="6">
    <location>
        <begin position="247"/>
        <end position="269"/>
    </location>
</feature>
<dbReference type="EMBL" id="LT838272">
    <property type="protein sequence ID" value="SMB92276.1"/>
    <property type="molecule type" value="Genomic_DNA"/>
</dbReference>
<dbReference type="GO" id="GO:0005886">
    <property type="term" value="C:plasma membrane"/>
    <property type="evidence" value="ECO:0007669"/>
    <property type="project" value="UniProtKB-SubCell"/>
</dbReference>
<name>A0A1W1VG23_9FIRM</name>
<organism evidence="7 8">
    <name type="scientific">Thermanaeromonas toyohensis ToBE</name>
    <dbReference type="NCBI Taxonomy" id="698762"/>
    <lineage>
        <taxon>Bacteria</taxon>
        <taxon>Bacillati</taxon>
        <taxon>Bacillota</taxon>
        <taxon>Clostridia</taxon>
        <taxon>Neomoorellales</taxon>
        <taxon>Neomoorellaceae</taxon>
        <taxon>Thermanaeromonas</taxon>
    </lineage>
</organism>
<evidence type="ECO:0000256" key="1">
    <source>
        <dbReference type="ARBA" id="ARBA00004651"/>
    </source>
</evidence>
<keyword evidence="4 6" id="KW-1133">Transmembrane helix</keyword>
<evidence type="ECO:0000313" key="7">
    <source>
        <dbReference type="EMBL" id="SMB92276.1"/>
    </source>
</evidence>
<evidence type="ECO:0000256" key="4">
    <source>
        <dbReference type="ARBA" id="ARBA00022989"/>
    </source>
</evidence>
<accession>A0A1W1VG23</accession>
<evidence type="ECO:0000313" key="8">
    <source>
        <dbReference type="Proteomes" id="UP000192569"/>
    </source>
</evidence>
<feature type="transmembrane region" description="Helical" evidence="6">
    <location>
        <begin position="7"/>
        <end position="26"/>
    </location>
</feature>
<protein>
    <submittedName>
        <fullName evidence="7">Branched-chain amino acid transport system permease protein</fullName>
    </submittedName>
</protein>
<feature type="transmembrane region" description="Helical" evidence="6">
    <location>
        <begin position="88"/>
        <end position="106"/>
    </location>
</feature>
<dbReference type="InterPro" id="IPR001851">
    <property type="entry name" value="ABC_transp_permease"/>
</dbReference>
<feature type="transmembrane region" description="Helical" evidence="6">
    <location>
        <begin position="32"/>
        <end position="51"/>
    </location>
</feature>
<keyword evidence="5 6" id="KW-0472">Membrane</keyword>
<dbReference type="Pfam" id="PF02653">
    <property type="entry name" value="BPD_transp_2"/>
    <property type="match status" value="1"/>
</dbReference>
<feature type="transmembrane region" description="Helical" evidence="6">
    <location>
        <begin position="210"/>
        <end position="235"/>
    </location>
</feature>
<evidence type="ECO:0000256" key="3">
    <source>
        <dbReference type="ARBA" id="ARBA00022692"/>
    </source>
</evidence>
<sequence length="308" mass="33504">MKRDNKFKCLPLVILLIVVTTLPLVLESEYLLLVTDMGAAIALVVLGLVVLTGFTGLLSLGQVAFYALGAYTSAVLSTRLGISPWIGLLAACVMGGIWGIIIGLPAFNLREPFLVMVTIGFAEIVRIMALNLQSITGGPFGISHIPQLELLGVSISKPLLFYYFILTLVTLCILGVNRLRSSRIGRAMVAIRDDEVAAEIMGVNVRRYKVMSFAISALLASLGGAFYAHLTSYIVIDLFSFNESASYLTMAVLGGFNTIGSALVSVVLTLLPELLRALKDYYMLFFSLVLMILVVFVAWREFKASMDK</sequence>
<dbReference type="AlphaFoldDB" id="A0A1W1VG23"/>
<evidence type="ECO:0000256" key="2">
    <source>
        <dbReference type="ARBA" id="ARBA00022475"/>
    </source>
</evidence>
<reference evidence="7 8" key="1">
    <citation type="submission" date="2017-04" db="EMBL/GenBank/DDBJ databases">
        <authorList>
            <person name="Afonso C.L."/>
            <person name="Miller P.J."/>
            <person name="Scott M.A."/>
            <person name="Spackman E."/>
            <person name="Goraichik I."/>
            <person name="Dimitrov K.M."/>
            <person name="Suarez D.L."/>
            <person name="Swayne D.E."/>
        </authorList>
    </citation>
    <scope>NUCLEOTIDE SEQUENCE [LARGE SCALE GENOMIC DNA]</scope>
    <source>
        <strain evidence="7 8">ToBE</strain>
    </source>
</reference>
<dbReference type="Proteomes" id="UP000192569">
    <property type="component" value="Chromosome I"/>
</dbReference>
<feature type="transmembrane region" description="Helical" evidence="6">
    <location>
        <begin position="160"/>
        <end position="179"/>
    </location>
</feature>
<dbReference type="PANTHER" id="PTHR30482">
    <property type="entry name" value="HIGH-AFFINITY BRANCHED-CHAIN AMINO ACID TRANSPORT SYSTEM PERMEASE"/>
    <property type="match status" value="1"/>
</dbReference>
<keyword evidence="8" id="KW-1185">Reference proteome</keyword>
<keyword evidence="2" id="KW-1003">Cell membrane</keyword>
<dbReference type="CDD" id="cd06581">
    <property type="entry name" value="TM_PBP1_LivM_like"/>
    <property type="match status" value="1"/>
</dbReference>
<dbReference type="InterPro" id="IPR043428">
    <property type="entry name" value="LivM-like"/>
</dbReference>
<keyword evidence="3 6" id="KW-0812">Transmembrane</keyword>
<comment type="subcellular location">
    <subcellularLocation>
        <location evidence="1">Cell membrane</location>
        <topology evidence="1">Multi-pass membrane protein</topology>
    </subcellularLocation>
</comment>
<dbReference type="GO" id="GO:0015658">
    <property type="term" value="F:branched-chain amino acid transmembrane transporter activity"/>
    <property type="evidence" value="ECO:0007669"/>
    <property type="project" value="InterPro"/>
</dbReference>
<evidence type="ECO:0000256" key="5">
    <source>
        <dbReference type="ARBA" id="ARBA00023136"/>
    </source>
</evidence>
<evidence type="ECO:0000256" key="6">
    <source>
        <dbReference type="SAM" id="Phobius"/>
    </source>
</evidence>
<dbReference type="PANTHER" id="PTHR30482:SF10">
    <property type="entry name" value="HIGH-AFFINITY BRANCHED-CHAIN AMINO ACID TRANSPORT PROTEIN BRAE"/>
    <property type="match status" value="1"/>
</dbReference>
<dbReference type="OrthoDB" id="9789927at2"/>
<gene>
    <name evidence="7" type="ORF">SAMN00808754_0606</name>
</gene>
<proteinExistence type="predicted"/>